<gene>
    <name evidence="17" type="ORF">BUALT_Bualt06G0103800</name>
</gene>
<dbReference type="InterPro" id="IPR000719">
    <property type="entry name" value="Prot_kinase_dom"/>
</dbReference>
<dbReference type="Gene3D" id="3.30.200.20">
    <property type="entry name" value="Phosphorylase Kinase, domain 1"/>
    <property type="match status" value="1"/>
</dbReference>
<protein>
    <recommendedName>
        <fullName evidence="2">non-specific serine/threonine protein kinase</fullName>
        <ecNumber evidence="2">2.7.11.1</ecNumber>
    </recommendedName>
</protein>
<evidence type="ECO:0000256" key="12">
    <source>
        <dbReference type="ARBA" id="ARBA00047899"/>
    </source>
</evidence>
<dbReference type="PANTHER" id="PTHR47984:SF39">
    <property type="entry name" value="PROTEIN KINASE DOMAIN-CONTAINING PROTEIN"/>
    <property type="match status" value="1"/>
</dbReference>
<dbReference type="GO" id="GO:0016020">
    <property type="term" value="C:membrane"/>
    <property type="evidence" value="ECO:0007669"/>
    <property type="project" value="UniProtKB-SubCell"/>
</dbReference>
<dbReference type="PANTHER" id="PTHR47984">
    <property type="entry name" value="OS01G0323000 PROTEIN"/>
    <property type="match status" value="1"/>
</dbReference>
<evidence type="ECO:0000256" key="9">
    <source>
        <dbReference type="ARBA" id="ARBA00022840"/>
    </source>
</evidence>
<dbReference type="Pfam" id="PF07714">
    <property type="entry name" value="PK_Tyr_Ser-Thr"/>
    <property type="match status" value="1"/>
</dbReference>
<dbReference type="InterPro" id="IPR017441">
    <property type="entry name" value="Protein_kinase_ATP_BS"/>
</dbReference>
<evidence type="ECO:0000256" key="10">
    <source>
        <dbReference type="ARBA" id="ARBA00022989"/>
    </source>
</evidence>
<comment type="catalytic activity">
    <reaction evidence="12">
        <text>L-threonyl-[protein] + ATP = O-phospho-L-threonyl-[protein] + ADP + H(+)</text>
        <dbReference type="Rhea" id="RHEA:46608"/>
        <dbReference type="Rhea" id="RHEA-COMP:11060"/>
        <dbReference type="Rhea" id="RHEA-COMP:11605"/>
        <dbReference type="ChEBI" id="CHEBI:15378"/>
        <dbReference type="ChEBI" id="CHEBI:30013"/>
        <dbReference type="ChEBI" id="CHEBI:30616"/>
        <dbReference type="ChEBI" id="CHEBI:61977"/>
        <dbReference type="ChEBI" id="CHEBI:456216"/>
        <dbReference type="EC" id="2.7.11.1"/>
    </reaction>
</comment>
<dbReference type="PROSITE" id="PS50011">
    <property type="entry name" value="PROTEIN_KINASE_DOM"/>
    <property type="match status" value="1"/>
</dbReference>
<dbReference type="Gene3D" id="1.10.510.10">
    <property type="entry name" value="Transferase(Phosphotransferase) domain 1"/>
    <property type="match status" value="1"/>
</dbReference>
<sequence length="447" mass="51066">MTLNASSIKQKLSNHTSIFGIKLWVVIIIFIVLFLTLVLISTLVFIGWKRRRNNIKRLPNLVPSKNLDSIVCNNCSMDRRLLSRKGWDIEMNNIDTPEKQVMYCDDPLCSNGKIIIDDYKNINVSNVEYVASDLGPTSRYTLTEIGTATNGLAYENVIGAGDYGVVFHGYLIDNTQVAVKKLFSNRSEKKAFTKEAEAMLLIRHKNLVKLLGYCAEATYRILVYEFIDNANLNHWLHRYTTNISPLTWTIRMKIIIGIARGLAYLHEDTEPAFVHRNLKSSNILLDQEWNPKISDVGIERFLGLEWDRATAHPTGMSGYIAPEYDSARVLNEKSDVYAFGILIMEIVSGKPSTESTHVNEIEEYLVDWIKSMVAEQNYDPIVDPKLPELPTIKELKRVLLIALRCVDFEVEKRPKMGEIIHMLEPRDLLLSDVRKLPFSALCRVRCL</sequence>
<reference evidence="17" key="1">
    <citation type="submission" date="2019-10" db="EMBL/GenBank/DDBJ databases">
        <authorList>
            <person name="Zhang R."/>
            <person name="Pan Y."/>
            <person name="Wang J."/>
            <person name="Ma R."/>
            <person name="Yu S."/>
        </authorList>
    </citation>
    <scope>NUCLEOTIDE SEQUENCE</scope>
    <source>
        <strain evidence="17">LA-IB0</strain>
        <tissue evidence="17">Leaf</tissue>
    </source>
</reference>
<evidence type="ECO:0000256" key="13">
    <source>
        <dbReference type="ARBA" id="ARBA00048679"/>
    </source>
</evidence>
<dbReference type="GO" id="GO:0004674">
    <property type="term" value="F:protein serine/threonine kinase activity"/>
    <property type="evidence" value="ECO:0007669"/>
    <property type="project" value="UniProtKB-KW"/>
</dbReference>
<evidence type="ECO:0000256" key="1">
    <source>
        <dbReference type="ARBA" id="ARBA00004167"/>
    </source>
</evidence>
<dbReference type="EMBL" id="WHWC01000006">
    <property type="protein sequence ID" value="KAG8381258.1"/>
    <property type="molecule type" value="Genomic_DNA"/>
</dbReference>
<dbReference type="InterPro" id="IPR001245">
    <property type="entry name" value="Ser-Thr/Tyr_kinase_cat_dom"/>
</dbReference>
<evidence type="ECO:0000256" key="8">
    <source>
        <dbReference type="ARBA" id="ARBA00022777"/>
    </source>
</evidence>
<keyword evidence="18" id="KW-1185">Reference proteome</keyword>
<proteinExistence type="predicted"/>
<keyword evidence="3" id="KW-0723">Serine/threonine-protein kinase</keyword>
<dbReference type="EC" id="2.7.11.1" evidence="2"/>
<evidence type="ECO:0000256" key="6">
    <source>
        <dbReference type="ARBA" id="ARBA00022692"/>
    </source>
</evidence>
<comment type="caution">
    <text evidence="17">The sequence shown here is derived from an EMBL/GenBank/DDBJ whole genome shotgun (WGS) entry which is preliminary data.</text>
</comment>
<evidence type="ECO:0000256" key="3">
    <source>
        <dbReference type="ARBA" id="ARBA00022527"/>
    </source>
</evidence>
<evidence type="ECO:0000313" key="17">
    <source>
        <dbReference type="EMBL" id="KAG8381258.1"/>
    </source>
</evidence>
<comment type="subcellular location">
    <subcellularLocation>
        <location evidence="1">Membrane</location>
        <topology evidence="1">Single-pass membrane protein</topology>
    </subcellularLocation>
</comment>
<keyword evidence="10 15" id="KW-1133">Transmembrane helix</keyword>
<accession>A0AAV6XFP6</accession>
<evidence type="ECO:0000256" key="7">
    <source>
        <dbReference type="ARBA" id="ARBA00022741"/>
    </source>
</evidence>
<evidence type="ECO:0000256" key="15">
    <source>
        <dbReference type="SAM" id="Phobius"/>
    </source>
</evidence>
<keyword evidence="11 15" id="KW-0472">Membrane</keyword>
<evidence type="ECO:0000256" key="11">
    <source>
        <dbReference type="ARBA" id="ARBA00023136"/>
    </source>
</evidence>
<dbReference type="CDD" id="cd14066">
    <property type="entry name" value="STKc_IRAK"/>
    <property type="match status" value="1"/>
</dbReference>
<feature type="binding site" evidence="14">
    <location>
        <position position="181"/>
    </location>
    <ligand>
        <name>ATP</name>
        <dbReference type="ChEBI" id="CHEBI:30616"/>
    </ligand>
</feature>
<keyword evidence="9 14" id="KW-0067">ATP-binding</keyword>
<dbReference type="FunFam" id="1.10.510.10:FF:000035">
    <property type="entry name" value="Putative receptor-like serine/threonine-protein kinase"/>
    <property type="match status" value="1"/>
</dbReference>
<organism evidence="17 18">
    <name type="scientific">Buddleja alternifolia</name>
    <dbReference type="NCBI Taxonomy" id="168488"/>
    <lineage>
        <taxon>Eukaryota</taxon>
        <taxon>Viridiplantae</taxon>
        <taxon>Streptophyta</taxon>
        <taxon>Embryophyta</taxon>
        <taxon>Tracheophyta</taxon>
        <taxon>Spermatophyta</taxon>
        <taxon>Magnoliopsida</taxon>
        <taxon>eudicotyledons</taxon>
        <taxon>Gunneridae</taxon>
        <taxon>Pentapetalae</taxon>
        <taxon>asterids</taxon>
        <taxon>lamiids</taxon>
        <taxon>Lamiales</taxon>
        <taxon>Scrophulariaceae</taxon>
        <taxon>Buddlejeae</taxon>
        <taxon>Buddleja</taxon>
    </lineage>
</organism>
<comment type="catalytic activity">
    <reaction evidence="13">
        <text>L-seryl-[protein] + ATP = O-phospho-L-seryl-[protein] + ADP + H(+)</text>
        <dbReference type="Rhea" id="RHEA:17989"/>
        <dbReference type="Rhea" id="RHEA-COMP:9863"/>
        <dbReference type="Rhea" id="RHEA-COMP:11604"/>
        <dbReference type="ChEBI" id="CHEBI:15378"/>
        <dbReference type="ChEBI" id="CHEBI:29999"/>
        <dbReference type="ChEBI" id="CHEBI:30616"/>
        <dbReference type="ChEBI" id="CHEBI:83421"/>
        <dbReference type="ChEBI" id="CHEBI:456216"/>
        <dbReference type="EC" id="2.7.11.1"/>
    </reaction>
</comment>
<dbReference type="Proteomes" id="UP000826271">
    <property type="component" value="Unassembled WGS sequence"/>
</dbReference>
<dbReference type="AlphaFoldDB" id="A0AAV6XFP6"/>
<dbReference type="SUPFAM" id="SSF56112">
    <property type="entry name" value="Protein kinase-like (PK-like)"/>
    <property type="match status" value="1"/>
</dbReference>
<evidence type="ECO:0000256" key="5">
    <source>
        <dbReference type="ARBA" id="ARBA00022679"/>
    </source>
</evidence>
<evidence type="ECO:0000259" key="16">
    <source>
        <dbReference type="PROSITE" id="PS50011"/>
    </source>
</evidence>
<evidence type="ECO:0000256" key="2">
    <source>
        <dbReference type="ARBA" id="ARBA00012513"/>
    </source>
</evidence>
<evidence type="ECO:0000256" key="4">
    <source>
        <dbReference type="ARBA" id="ARBA00022553"/>
    </source>
</evidence>
<feature type="domain" description="Protein kinase" evidence="16">
    <location>
        <begin position="152"/>
        <end position="429"/>
    </location>
</feature>
<dbReference type="PROSITE" id="PS00107">
    <property type="entry name" value="PROTEIN_KINASE_ATP"/>
    <property type="match status" value="1"/>
</dbReference>
<dbReference type="InterPro" id="IPR011009">
    <property type="entry name" value="Kinase-like_dom_sf"/>
</dbReference>
<dbReference type="GO" id="GO:0005524">
    <property type="term" value="F:ATP binding"/>
    <property type="evidence" value="ECO:0007669"/>
    <property type="project" value="UniProtKB-UniRule"/>
</dbReference>
<evidence type="ECO:0000313" key="18">
    <source>
        <dbReference type="Proteomes" id="UP000826271"/>
    </source>
</evidence>
<dbReference type="InterPro" id="IPR052232">
    <property type="entry name" value="RLK_Ser/Thr-Kinase"/>
</dbReference>
<feature type="transmembrane region" description="Helical" evidence="15">
    <location>
        <begin position="23"/>
        <end position="48"/>
    </location>
</feature>
<keyword evidence="5" id="KW-0808">Transferase</keyword>
<evidence type="ECO:0000256" key="14">
    <source>
        <dbReference type="PROSITE-ProRule" id="PRU10141"/>
    </source>
</evidence>
<keyword evidence="4" id="KW-0597">Phosphoprotein</keyword>
<keyword evidence="6 15" id="KW-0812">Transmembrane</keyword>
<keyword evidence="8" id="KW-0418">Kinase</keyword>
<name>A0AAV6XFP6_9LAMI</name>
<keyword evidence="7 14" id="KW-0547">Nucleotide-binding</keyword>